<dbReference type="SMART" id="SM00072">
    <property type="entry name" value="GuKc"/>
    <property type="match status" value="1"/>
</dbReference>
<dbReference type="PROSITE" id="PS51257">
    <property type="entry name" value="PROKAR_LIPOPROTEIN"/>
    <property type="match status" value="1"/>
</dbReference>
<evidence type="ECO:0000256" key="1">
    <source>
        <dbReference type="SAM" id="MobiDB-lite"/>
    </source>
</evidence>
<dbReference type="InterPro" id="IPR008145">
    <property type="entry name" value="GK/Ca_channel_bsu"/>
</dbReference>
<feature type="domain" description="Guanylate kinase-like" evidence="2">
    <location>
        <begin position="524"/>
        <end position="623"/>
    </location>
</feature>
<dbReference type="PROSITE" id="PS50106">
    <property type="entry name" value="PDZ"/>
    <property type="match status" value="3"/>
</dbReference>
<dbReference type="PANTHER" id="PTHR13865:SF28">
    <property type="entry name" value="POLYCHAETOID, ISOFORM O"/>
    <property type="match status" value="1"/>
</dbReference>
<dbReference type="InterPro" id="IPR001478">
    <property type="entry name" value="PDZ"/>
</dbReference>
<feature type="compositionally biased region" description="Polar residues" evidence="1">
    <location>
        <begin position="710"/>
        <end position="720"/>
    </location>
</feature>
<dbReference type="GO" id="GO:0098609">
    <property type="term" value="P:cell-cell adhesion"/>
    <property type="evidence" value="ECO:0007669"/>
    <property type="project" value="TreeGrafter"/>
</dbReference>
<organism evidence="5 6">
    <name type="scientific">Syphacia muris</name>
    <dbReference type="NCBI Taxonomy" id="451379"/>
    <lineage>
        <taxon>Eukaryota</taxon>
        <taxon>Metazoa</taxon>
        <taxon>Ecdysozoa</taxon>
        <taxon>Nematoda</taxon>
        <taxon>Chromadorea</taxon>
        <taxon>Rhabditida</taxon>
        <taxon>Spirurina</taxon>
        <taxon>Oxyuridomorpha</taxon>
        <taxon>Oxyuroidea</taxon>
        <taxon>Oxyuridae</taxon>
        <taxon>Syphacia</taxon>
    </lineage>
</organism>
<accession>A0A0N5A8Y0</accession>
<evidence type="ECO:0000259" key="3">
    <source>
        <dbReference type="PROSITE" id="PS50106"/>
    </source>
</evidence>
<proteinExistence type="predicted"/>
<dbReference type="InterPro" id="IPR000906">
    <property type="entry name" value="ZU5_dom"/>
</dbReference>
<dbReference type="GO" id="GO:0005886">
    <property type="term" value="C:plasma membrane"/>
    <property type="evidence" value="ECO:0007669"/>
    <property type="project" value="TreeGrafter"/>
</dbReference>
<feature type="domain" description="ZU5" evidence="4">
    <location>
        <begin position="736"/>
        <end position="867"/>
    </location>
</feature>
<dbReference type="Gene3D" id="2.60.220.30">
    <property type="match status" value="1"/>
</dbReference>
<dbReference type="GO" id="GO:0005923">
    <property type="term" value="C:bicellular tight junction"/>
    <property type="evidence" value="ECO:0007669"/>
    <property type="project" value="TreeGrafter"/>
</dbReference>
<feature type="domain" description="PDZ" evidence="3">
    <location>
        <begin position="267"/>
        <end position="346"/>
    </location>
</feature>
<dbReference type="Proteomes" id="UP000046393">
    <property type="component" value="Unplaced"/>
</dbReference>
<dbReference type="PROSITE" id="PS51145">
    <property type="entry name" value="ZU5"/>
    <property type="match status" value="1"/>
</dbReference>
<feature type="compositionally biased region" description="Basic and acidic residues" evidence="1">
    <location>
        <begin position="698"/>
        <end position="709"/>
    </location>
</feature>
<reference evidence="6" key="1">
    <citation type="submission" date="2017-02" db="UniProtKB">
        <authorList>
            <consortium name="WormBaseParasite"/>
        </authorList>
    </citation>
    <scope>IDENTIFICATION</scope>
</reference>
<dbReference type="AlphaFoldDB" id="A0A0N5A8Y0"/>
<dbReference type="WBParaSite" id="SMUV_0000054301-mRNA-1">
    <property type="protein sequence ID" value="SMUV_0000054301-mRNA-1"/>
    <property type="gene ID" value="SMUV_0000054301"/>
</dbReference>
<evidence type="ECO:0000313" key="5">
    <source>
        <dbReference type="Proteomes" id="UP000046393"/>
    </source>
</evidence>
<dbReference type="SMART" id="SM00218">
    <property type="entry name" value="ZU5"/>
    <property type="match status" value="1"/>
</dbReference>
<evidence type="ECO:0000259" key="2">
    <source>
        <dbReference type="PROSITE" id="PS50052"/>
    </source>
</evidence>
<dbReference type="Pfam" id="PF00595">
    <property type="entry name" value="PDZ"/>
    <property type="match status" value="3"/>
</dbReference>
<dbReference type="PANTHER" id="PTHR13865">
    <property type="entry name" value="TIGHT JUNCTION PROTEIN"/>
    <property type="match status" value="1"/>
</dbReference>
<dbReference type="Gene3D" id="3.40.50.300">
    <property type="entry name" value="P-loop containing nucleotide triphosphate hydrolases"/>
    <property type="match status" value="1"/>
</dbReference>
<dbReference type="GO" id="GO:0045216">
    <property type="term" value="P:cell-cell junction organization"/>
    <property type="evidence" value="ECO:0007669"/>
    <property type="project" value="TreeGrafter"/>
</dbReference>
<dbReference type="CDD" id="cd06728">
    <property type="entry name" value="PDZ2_ZO1-like_ds"/>
    <property type="match status" value="1"/>
</dbReference>
<dbReference type="Pfam" id="PF00791">
    <property type="entry name" value="ZU5"/>
    <property type="match status" value="1"/>
</dbReference>
<dbReference type="InterPro" id="IPR027417">
    <property type="entry name" value="P-loop_NTPase"/>
</dbReference>
<feature type="domain" description="PDZ" evidence="3">
    <location>
        <begin position="96"/>
        <end position="174"/>
    </location>
</feature>
<dbReference type="CDD" id="cd06727">
    <property type="entry name" value="PDZ1_ZO1-like"/>
    <property type="match status" value="1"/>
</dbReference>
<protein>
    <submittedName>
        <fullName evidence="6">Tight junction protein ZO-1</fullName>
    </submittedName>
</protein>
<dbReference type="SUPFAM" id="SSF50156">
    <property type="entry name" value="PDZ domain-like"/>
    <property type="match status" value="3"/>
</dbReference>
<evidence type="ECO:0000259" key="4">
    <source>
        <dbReference type="PROSITE" id="PS51145"/>
    </source>
</evidence>
<dbReference type="SUPFAM" id="SSF52540">
    <property type="entry name" value="P-loop containing nucleoside triphosphate hydrolases"/>
    <property type="match status" value="1"/>
</dbReference>
<keyword evidence="5" id="KW-1185">Reference proteome</keyword>
<dbReference type="GO" id="GO:0050839">
    <property type="term" value="F:cell adhesion molecule binding"/>
    <property type="evidence" value="ECO:0007669"/>
    <property type="project" value="TreeGrafter"/>
</dbReference>
<dbReference type="GO" id="GO:0150105">
    <property type="term" value="P:protein localization to cell-cell junction"/>
    <property type="evidence" value="ECO:0007669"/>
    <property type="project" value="TreeGrafter"/>
</dbReference>
<evidence type="ECO:0000313" key="6">
    <source>
        <dbReference type="WBParaSite" id="SMUV_0000054301-mRNA-1"/>
    </source>
</evidence>
<dbReference type="InterPro" id="IPR008144">
    <property type="entry name" value="Guanylate_kin-like_dom"/>
</dbReference>
<dbReference type="STRING" id="451379.A0A0N5A8Y0"/>
<sequence>MELSKVGFGIAVSGGCDNPHFTSGDPAVVVSDVIPTGPAWGLVRVNDRILSANGISLENAEYAAAVKIMKESQQLNMIVKRRAPVPLMEFEQRTLKFTLTKSKKKEDFGIVLGCKFYIKEITNRKLAEKEPGLKEGDTILRINGQSVDGITIDEATKWLTRSREKLSLVIQRDVRTGTSRWPSQNTIYERLGSVSTTPRHSPSPMHMSHHYPVSQPSTAEIINNSTISNSRWSQSQSEYPSTEYGNYCKRNGSVTSNHGPGENDVRTIRFRKDGGSLGVRVIGGNHVGIYVSAVQEDSPAALNTIRPGDRILSVNGKSMVGVTREEVVRHLLSLNDNVTIGVQYSPIEFEKVRSNQLGDRFYIRTHFSHQKVSNQLELTFHNGDIFLVTDTLFGGTVGYWQATRKYSSMENSTGSTETKGVIPNAEGKICWKKYYALQSRSTFFRRKLKERRTKSLNRNVIDDFTFPEGNSDTTLPAYERVTLRQPPFQRPVVLYGPLADVARKMLLANFALCFATPNGDGIIRLSSIDAVISSNKHCLLDVSPASVERLQLAQYAPIVILIDVDSRSRIRELRNKAGASLVSSRKLMEQTHKIKKYYSHVLTAMLDATKEDGWFAALRQLIAHLQDRSVWMPEFPLSANLNDVFLVPIDSDVDSLKGVRIILLIVNFSFNNASLSNKGDLLSIKPKIVDTEEQDTFQEDKTTDDEKSQGRVNNVESSPATVKETQHEEDDATIIEHVLDVVDSGGGTLNCPQSGVMLIIPEGAIKEGVKQEIYVKVCRANGNNSRPPLDESRGESLMSPLVMCGPQNLQFKKPVELRLPHSASNNGENWSFALKSGTGKQWEQISLDENTSSVVTDKFVSVKINHF</sequence>
<dbReference type="Gene3D" id="2.30.42.10">
    <property type="match status" value="3"/>
</dbReference>
<dbReference type="Pfam" id="PF00625">
    <property type="entry name" value="Guanylate_kin"/>
    <property type="match status" value="1"/>
</dbReference>
<dbReference type="Gene3D" id="2.30.30.40">
    <property type="entry name" value="SH3 Domains"/>
    <property type="match status" value="1"/>
</dbReference>
<dbReference type="PROSITE" id="PS50052">
    <property type="entry name" value="GUANYLATE_KINASE_2"/>
    <property type="match status" value="1"/>
</dbReference>
<dbReference type="SMART" id="SM00228">
    <property type="entry name" value="PDZ"/>
    <property type="match status" value="3"/>
</dbReference>
<dbReference type="InterPro" id="IPR036034">
    <property type="entry name" value="PDZ_sf"/>
</dbReference>
<feature type="domain" description="PDZ" evidence="3">
    <location>
        <begin position="1"/>
        <end position="84"/>
    </location>
</feature>
<name>A0A0N5A8Y0_9BILA</name>
<feature type="region of interest" description="Disordered" evidence="1">
    <location>
        <begin position="693"/>
        <end position="728"/>
    </location>
</feature>